<keyword evidence="16" id="KW-1185">Reference proteome</keyword>
<evidence type="ECO:0000256" key="10">
    <source>
        <dbReference type="ARBA" id="ARBA00039095"/>
    </source>
</evidence>
<keyword evidence="2" id="KW-0808">Transferase</keyword>
<dbReference type="InterPro" id="IPR031475">
    <property type="entry name" value="NBD_C"/>
</dbReference>
<dbReference type="InterPro" id="IPR037051">
    <property type="entry name" value="4-carb_acid_sugar_kinase_N_sf"/>
</dbReference>
<comment type="catalytic activity">
    <reaction evidence="8">
        <text>3-dehydro-D-erythronate + ATP = 3-dehydro-4-O-phospho-D-erythronate + ADP + H(+)</text>
        <dbReference type="Rhea" id="RHEA:52556"/>
        <dbReference type="ChEBI" id="CHEBI:15378"/>
        <dbReference type="ChEBI" id="CHEBI:30616"/>
        <dbReference type="ChEBI" id="CHEBI:57958"/>
        <dbReference type="ChEBI" id="CHEBI:136593"/>
        <dbReference type="ChEBI" id="CHEBI:456216"/>
        <dbReference type="EC" id="2.7.1.217"/>
    </reaction>
</comment>
<evidence type="ECO:0000259" key="13">
    <source>
        <dbReference type="Pfam" id="PF07005"/>
    </source>
</evidence>
<dbReference type="Gene3D" id="3.40.50.10840">
    <property type="entry name" value="Putative sugar-binding, N-terminal domain"/>
    <property type="match status" value="1"/>
</dbReference>
<feature type="domain" description="Four-carbon acid sugar kinase nucleotide binding" evidence="14">
    <location>
        <begin position="267"/>
        <end position="426"/>
    </location>
</feature>
<evidence type="ECO:0000256" key="11">
    <source>
        <dbReference type="ARBA" id="ARBA00039461"/>
    </source>
</evidence>
<dbReference type="RefSeq" id="WP_250928237.1">
    <property type="nucleotide sequence ID" value="NZ_JAMQBK010000023.1"/>
</dbReference>
<evidence type="ECO:0000256" key="6">
    <source>
        <dbReference type="ARBA" id="ARBA00023277"/>
    </source>
</evidence>
<evidence type="ECO:0000256" key="3">
    <source>
        <dbReference type="ARBA" id="ARBA00022741"/>
    </source>
</evidence>
<dbReference type="Proteomes" id="UP001202961">
    <property type="component" value="Unassembled WGS sequence"/>
</dbReference>
<evidence type="ECO:0000256" key="2">
    <source>
        <dbReference type="ARBA" id="ARBA00022679"/>
    </source>
</evidence>
<evidence type="ECO:0000256" key="7">
    <source>
        <dbReference type="ARBA" id="ARBA00035898"/>
    </source>
</evidence>
<comment type="function">
    <text evidence="9">Catalyzes the ATP-dependent phosphorylation of 3-oxo-tetronate to 3-oxo-tetronate 4-phosphate.</text>
</comment>
<keyword evidence="5" id="KW-0067">ATP-binding</keyword>
<comment type="catalytic activity">
    <reaction evidence="7">
        <text>3-dehydro-L-erythronate + ATP = 3-dehydro-4-O-phospho-L-erythronate + ADP + H(+)</text>
        <dbReference type="Rhea" id="RHEA:52552"/>
        <dbReference type="ChEBI" id="CHEBI:15378"/>
        <dbReference type="ChEBI" id="CHEBI:30616"/>
        <dbReference type="ChEBI" id="CHEBI:136592"/>
        <dbReference type="ChEBI" id="CHEBI:136670"/>
        <dbReference type="ChEBI" id="CHEBI:456216"/>
        <dbReference type="EC" id="2.7.1.217"/>
    </reaction>
</comment>
<dbReference type="EMBL" id="JAMQBK010000023">
    <property type="protein sequence ID" value="MCM2370577.1"/>
    <property type="molecule type" value="Genomic_DNA"/>
</dbReference>
<dbReference type="InterPro" id="IPR050007">
    <property type="entry name" value="OtnK"/>
</dbReference>
<organism evidence="15 16">
    <name type="scientific">Aporhodopirellula aestuarii</name>
    <dbReference type="NCBI Taxonomy" id="2950107"/>
    <lineage>
        <taxon>Bacteria</taxon>
        <taxon>Pseudomonadati</taxon>
        <taxon>Planctomycetota</taxon>
        <taxon>Planctomycetia</taxon>
        <taxon>Pirellulales</taxon>
        <taxon>Pirellulaceae</taxon>
        <taxon>Aporhodopirellula</taxon>
    </lineage>
</organism>
<evidence type="ECO:0000256" key="1">
    <source>
        <dbReference type="ARBA" id="ARBA00005715"/>
    </source>
</evidence>
<evidence type="ECO:0000313" key="16">
    <source>
        <dbReference type="Proteomes" id="UP001202961"/>
    </source>
</evidence>
<keyword evidence="4 15" id="KW-0418">Kinase</keyword>
<name>A0ABT0U152_9BACT</name>
<sequence>MTETQPNRTAVLGCIADDVTGATDLANNLVRGGMRVVQVLGVPDARVLANAFEVDAIVVALKTRSIPKQDAISQSLDALKSLQALRISHFYFKYCSTFDSTEEGNIGPVAEALMDSLGVTQTVFCPAFPAAGRTVYQGHLFVGDQLLNESGMQNHPLNPMTDANLVRFLGKQTSRRVGLVSSAVIESGAAAVAQRLSQLKEDDVSMVVTDTTSDEQLTMLASSCASLPLVTGGSGLARFLPDAYRECGLLHSQVFAPEVPKVDGRSLIVAGSCSRATAGQIRYMDGKCPLYRIDVSGVMDDPNVEQNKIVKWASESDPGQPVLIASGASPEQITETQERFGAMEVALAIENFLSALTVRLVKDLGFTRLVLAGGETSGAIVRELGIDTLRIGPEICTGVPWTESLDRERSLALALKSGNFGDANFFESALEMLR</sequence>
<dbReference type="Gene3D" id="3.40.980.20">
    <property type="entry name" value="Four-carbon acid sugar kinase, nucleotide binding domain"/>
    <property type="match status" value="1"/>
</dbReference>
<dbReference type="GO" id="GO:0016301">
    <property type="term" value="F:kinase activity"/>
    <property type="evidence" value="ECO:0007669"/>
    <property type="project" value="UniProtKB-KW"/>
</dbReference>
<proteinExistence type="inferred from homology"/>
<evidence type="ECO:0000256" key="4">
    <source>
        <dbReference type="ARBA" id="ARBA00022777"/>
    </source>
</evidence>
<evidence type="ECO:0000256" key="9">
    <source>
        <dbReference type="ARBA" id="ARBA00037335"/>
    </source>
</evidence>
<keyword evidence="6" id="KW-0119">Carbohydrate metabolism</keyword>
<accession>A0ABT0U152</accession>
<comment type="caution">
    <text evidence="15">The sequence shown here is derived from an EMBL/GenBank/DDBJ whole genome shotgun (WGS) entry which is preliminary data.</text>
</comment>
<dbReference type="InterPro" id="IPR042213">
    <property type="entry name" value="NBD_C_sf"/>
</dbReference>
<reference evidence="15 16" key="1">
    <citation type="journal article" date="2022" name="Syst. Appl. Microbiol.">
        <title>Rhodopirellula aestuarii sp. nov., a novel member of the genus Rhodopirellula isolated from brackish sediments collected in the Tagus River estuary, Portugal.</title>
        <authorList>
            <person name="Vitorino I.R."/>
            <person name="Klimek D."/>
            <person name="Calusinska M."/>
            <person name="Lobo-da-Cunha A."/>
            <person name="Vasconcelos V."/>
            <person name="Lage O.M."/>
        </authorList>
    </citation>
    <scope>NUCLEOTIDE SEQUENCE [LARGE SCALE GENOMIC DNA]</scope>
    <source>
        <strain evidence="15 16">ICT_H3.1</strain>
    </source>
</reference>
<evidence type="ECO:0000259" key="14">
    <source>
        <dbReference type="Pfam" id="PF17042"/>
    </source>
</evidence>
<keyword evidence="3" id="KW-0547">Nucleotide-binding</keyword>
<protein>
    <recommendedName>
        <fullName evidence="11">3-oxo-tetronate kinase</fullName>
        <ecNumber evidence="10">2.7.1.217</ecNumber>
    </recommendedName>
    <alternativeName>
        <fullName evidence="12">3-dehydrotetronate 4-kinase</fullName>
    </alternativeName>
</protein>
<dbReference type="SUPFAM" id="SSF142764">
    <property type="entry name" value="YgbK-like"/>
    <property type="match status" value="1"/>
</dbReference>
<gene>
    <name evidence="15" type="ORF">NB063_08040</name>
</gene>
<evidence type="ECO:0000256" key="12">
    <source>
        <dbReference type="ARBA" id="ARBA00041377"/>
    </source>
</evidence>
<dbReference type="Pfam" id="PF07005">
    <property type="entry name" value="SBD_N"/>
    <property type="match status" value="1"/>
</dbReference>
<dbReference type="InterPro" id="IPR010737">
    <property type="entry name" value="4-carb_acid_sugar_kinase_N"/>
</dbReference>
<dbReference type="Pfam" id="PF17042">
    <property type="entry name" value="NBD_C"/>
    <property type="match status" value="1"/>
</dbReference>
<feature type="domain" description="Four-carbon acid sugar kinase N-terminal" evidence="13">
    <location>
        <begin position="12"/>
        <end position="238"/>
    </location>
</feature>
<evidence type="ECO:0000313" key="15">
    <source>
        <dbReference type="EMBL" id="MCM2370577.1"/>
    </source>
</evidence>
<evidence type="ECO:0000256" key="8">
    <source>
        <dbReference type="ARBA" id="ARBA00036346"/>
    </source>
</evidence>
<dbReference type="NCBIfam" id="NF043035">
    <property type="entry name" value="OxoTetrKin"/>
    <property type="match status" value="1"/>
</dbReference>
<evidence type="ECO:0000256" key="5">
    <source>
        <dbReference type="ARBA" id="ARBA00022840"/>
    </source>
</evidence>
<dbReference type="EC" id="2.7.1.217" evidence="10"/>
<comment type="similarity">
    <text evidence="1">Belongs to the four-carbon acid sugar kinase family.</text>
</comment>